<evidence type="ECO:0000259" key="7">
    <source>
        <dbReference type="PROSITE" id="PS50103"/>
    </source>
</evidence>
<gene>
    <name evidence="8" type="ORF">GW7_13896</name>
</gene>
<dbReference type="GO" id="GO:0008270">
    <property type="term" value="F:zinc ion binding"/>
    <property type="evidence" value="ECO:0007669"/>
    <property type="project" value="UniProtKB-KW"/>
</dbReference>
<feature type="region of interest" description="Disordered" evidence="6">
    <location>
        <begin position="492"/>
        <end position="569"/>
    </location>
</feature>
<protein>
    <submittedName>
        <fullName evidence="8">Zinc finger CCCH domain-containing protein 11A</fullName>
    </submittedName>
</protein>
<dbReference type="GO" id="GO:0016973">
    <property type="term" value="P:poly(A)+ mRNA export from nucleus"/>
    <property type="evidence" value="ECO:0007669"/>
    <property type="project" value="TreeGrafter"/>
</dbReference>
<feature type="region of interest" description="Disordered" evidence="6">
    <location>
        <begin position="352"/>
        <end position="371"/>
    </location>
</feature>
<dbReference type="InterPro" id="IPR000571">
    <property type="entry name" value="Znf_CCCH"/>
</dbReference>
<evidence type="ECO:0000256" key="4">
    <source>
        <dbReference type="ARBA" id="ARBA00022833"/>
    </source>
</evidence>
<dbReference type="InterPro" id="IPR041686">
    <property type="entry name" value="Znf-CCCH_3"/>
</dbReference>
<evidence type="ECO:0000313" key="8">
    <source>
        <dbReference type="EMBL" id="EHA98764.1"/>
    </source>
</evidence>
<feature type="region of interest" description="Disordered" evidence="6">
    <location>
        <begin position="619"/>
        <end position="660"/>
    </location>
</feature>
<dbReference type="Pfam" id="PF15663">
    <property type="entry name" value="zf-CCCH_3"/>
    <property type="match status" value="1"/>
</dbReference>
<keyword evidence="3 5" id="KW-0863">Zinc-finger</keyword>
<dbReference type="Gene3D" id="4.10.1000.10">
    <property type="entry name" value="Zinc finger, CCCH-type"/>
    <property type="match status" value="1"/>
</dbReference>
<evidence type="ECO:0000256" key="3">
    <source>
        <dbReference type="ARBA" id="ARBA00022771"/>
    </source>
</evidence>
<accession>G5AP04</accession>
<feature type="compositionally biased region" description="Basic and acidic residues" evidence="6">
    <location>
        <begin position="533"/>
        <end position="555"/>
    </location>
</feature>
<dbReference type="FunFam" id="4.10.1000.10:FF:000024">
    <property type="entry name" value="Zinc finger CCCH domain-containing protein 11A"/>
    <property type="match status" value="1"/>
</dbReference>
<dbReference type="PROSITE" id="PS50103">
    <property type="entry name" value="ZF_C3H1"/>
    <property type="match status" value="1"/>
</dbReference>
<keyword evidence="4 5" id="KW-0862">Zinc</keyword>
<feature type="compositionally biased region" description="Polar residues" evidence="6">
    <location>
        <begin position="502"/>
        <end position="514"/>
    </location>
</feature>
<feature type="region of interest" description="Disordered" evidence="6">
    <location>
        <begin position="122"/>
        <end position="329"/>
    </location>
</feature>
<feature type="compositionally biased region" description="Basic and acidic residues" evidence="6">
    <location>
        <begin position="307"/>
        <end position="324"/>
    </location>
</feature>
<keyword evidence="2" id="KW-0677">Repeat</keyword>
<feature type="compositionally biased region" description="Acidic residues" evidence="6">
    <location>
        <begin position="161"/>
        <end position="177"/>
    </location>
</feature>
<dbReference type="SMART" id="SM00356">
    <property type="entry name" value="ZnF_C3H1"/>
    <property type="match status" value="3"/>
</dbReference>
<feature type="compositionally biased region" description="Low complexity" evidence="6">
    <location>
        <begin position="211"/>
        <end position="223"/>
    </location>
</feature>
<dbReference type="OMA" id="LMWEISE"/>
<evidence type="ECO:0000256" key="2">
    <source>
        <dbReference type="ARBA" id="ARBA00022737"/>
    </source>
</evidence>
<feature type="compositionally biased region" description="Polar residues" evidence="6">
    <location>
        <begin position="186"/>
        <end position="210"/>
    </location>
</feature>
<feature type="zinc finger region" description="C3H1-type" evidence="5">
    <location>
        <begin position="2"/>
        <end position="29"/>
    </location>
</feature>
<dbReference type="InParanoid" id="G5AP04"/>
<proteinExistence type="predicted"/>
<sequence>MSNRGEDCYFFFYSTCTKGDMCPFRHCVKPLGNETVCPLWQEGRCFQPLCRYRHMRIVKKRSAISCYWENQPGGCQKLNCAFHHDRGPSVGGLFLPPSKTTVPSALPSREEGKAYHLAVQQSKLSVQSGPSPPLRSVPGVKGGSYQHFHFPKHPQVIINTADDDDDDDDDDEEDDDDQSSKEGNEIKTSSLPSTPEVQTALQVASPQKPTVSSQQEVSSGVSSLLRQPQLTPGPEKECGVQTVRTVVLSSKEEPSVKLSLSDRLGKRKFSADGDRDPPLKPSLAERLGKKIEAPETNVNKAPKISKSLKERLGIPARPSKDKATKRGNKIGKIHVKTLEEILLERASQKRGELQTKLKRACPSKADDSTSKIRYSSTIKIQTLGEILAEKKYRQQETERQKSEKDLTSIKIKTGSDIKKTVILPPVTVSKGQSERPAGMRKSLQEVHIKTLEEIKLEKALRMKQNTERSTSSQPQPEATHLLFQVLKRPGMKEEKLQEGSAIASQSRVTPTKANESSDETIGVDTSLPVQRCETVRENHMQKQREREASQKEKSALKPLQGDAASRKTHVVEKPAVTTVAGVTGLLTSQFPTKSCQKMKVETSETGNSVLNVNVNCAAQSSAKKTKAKPAVNMKPSGVKAVSSPQLAQKRKAVEMDPDTGSVKLLSSTSALQASPAKKAAVAVGPLLSEDTKSGTAP</sequence>
<evidence type="ECO:0000313" key="9">
    <source>
        <dbReference type="Proteomes" id="UP000006813"/>
    </source>
</evidence>
<feature type="domain" description="C3H1-type" evidence="7">
    <location>
        <begin position="2"/>
        <end position="29"/>
    </location>
</feature>
<dbReference type="Proteomes" id="UP000006813">
    <property type="component" value="Unassembled WGS sequence"/>
</dbReference>
<keyword evidence="1 5" id="KW-0479">Metal-binding</keyword>
<dbReference type="PANTHER" id="PTHR15725:SF2">
    <property type="entry name" value="ZINC FINGER CCCH DOMAIN-CONTAINING PROTEIN 11A"/>
    <property type="match status" value="1"/>
</dbReference>
<name>G5AP04_HETGA</name>
<reference evidence="8 9" key="1">
    <citation type="journal article" date="2011" name="Nature">
        <title>Genome sequencing reveals insights into physiology and longevity of the naked mole rat.</title>
        <authorList>
            <person name="Kim E.B."/>
            <person name="Fang X."/>
            <person name="Fushan A.A."/>
            <person name="Huang Z."/>
            <person name="Lobanov A.V."/>
            <person name="Han L."/>
            <person name="Marino S.M."/>
            <person name="Sun X."/>
            <person name="Turanov A.A."/>
            <person name="Yang P."/>
            <person name="Yim S.H."/>
            <person name="Zhao X."/>
            <person name="Kasaikina M.V."/>
            <person name="Stoletzki N."/>
            <person name="Peng C."/>
            <person name="Polak P."/>
            <person name="Xiong Z."/>
            <person name="Kiezun A."/>
            <person name="Zhu Y."/>
            <person name="Chen Y."/>
            <person name="Kryukov G.V."/>
            <person name="Zhang Q."/>
            <person name="Peshkin L."/>
            <person name="Yang L."/>
            <person name="Bronson R.T."/>
            <person name="Buffenstein R."/>
            <person name="Wang B."/>
            <person name="Han C."/>
            <person name="Li Q."/>
            <person name="Chen L."/>
            <person name="Zhao W."/>
            <person name="Sunyaev S.R."/>
            <person name="Park T.J."/>
            <person name="Zhang G."/>
            <person name="Wang J."/>
            <person name="Gladyshev V.N."/>
        </authorList>
    </citation>
    <scope>NUCLEOTIDE SEQUENCE [LARGE SCALE GENOMIC DNA]</scope>
</reference>
<evidence type="ECO:0000256" key="6">
    <source>
        <dbReference type="SAM" id="MobiDB-lite"/>
    </source>
</evidence>
<dbReference type="PANTHER" id="PTHR15725">
    <property type="entry name" value="ZN-FINGER, C-X8-C-X5-C-X3-H TYPE-CONTAINING"/>
    <property type="match status" value="1"/>
</dbReference>
<evidence type="ECO:0000256" key="1">
    <source>
        <dbReference type="ARBA" id="ARBA00022723"/>
    </source>
</evidence>
<organism evidence="8 9">
    <name type="scientific">Heterocephalus glaber</name>
    <name type="common">Naked mole rat</name>
    <dbReference type="NCBI Taxonomy" id="10181"/>
    <lineage>
        <taxon>Eukaryota</taxon>
        <taxon>Metazoa</taxon>
        <taxon>Chordata</taxon>
        <taxon>Craniata</taxon>
        <taxon>Vertebrata</taxon>
        <taxon>Euteleostomi</taxon>
        <taxon>Mammalia</taxon>
        <taxon>Eutheria</taxon>
        <taxon>Euarchontoglires</taxon>
        <taxon>Glires</taxon>
        <taxon>Rodentia</taxon>
        <taxon>Hystricomorpha</taxon>
        <taxon>Bathyergidae</taxon>
        <taxon>Heterocephalus</taxon>
    </lineage>
</organism>
<dbReference type="STRING" id="10181.G5AP04"/>
<evidence type="ECO:0000256" key="5">
    <source>
        <dbReference type="PROSITE-ProRule" id="PRU00723"/>
    </source>
</evidence>
<dbReference type="EMBL" id="JH166254">
    <property type="protein sequence ID" value="EHA98764.1"/>
    <property type="molecule type" value="Genomic_DNA"/>
</dbReference>
<dbReference type="AlphaFoldDB" id="G5AP04"/>
<feature type="compositionally biased region" description="Basic and acidic residues" evidence="6">
    <location>
        <begin position="269"/>
        <end position="278"/>
    </location>
</feature>